<evidence type="ECO:0000256" key="1">
    <source>
        <dbReference type="ARBA" id="ARBA00023002"/>
    </source>
</evidence>
<accession>A0A543AG59</accession>
<dbReference type="GO" id="GO:0042602">
    <property type="term" value="F:riboflavin reductase (NADPH) activity"/>
    <property type="evidence" value="ECO:0007669"/>
    <property type="project" value="TreeGrafter"/>
</dbReference>
<dbReference type="AlphaFoldDB" id="A0A543AG59"/>
<comment type="caution">
    <text evidence="3">The sequence shown here is derived from an EMBL/GenBank/DDBJ whole genome shotgun (WGS) entry which is preliminary data.</text>
</comment>
<sequence length="167" mass="18438">MSNPFATLMSSENTSLIVVTTAAENVRAGCVVSYHTQASMKPQHYNIWLSKANHTYKIGLLAETFGVHFLTQDDLAWAEHFATMSGQDTDKFADLEVEMRQGVPLLTALPNRMVIEQISMLDDGGDHVCVTARVIEAESPGHFTPLRLSDIGDLRPAHDSSERIIQP</sequence>
<gene>
    <name evidence="3" type="ORF">FB556_2053</name>
</gene>
<proteinExistence type="predicted"/>
<dbReference type="EMBL" id="VFOU01000003">
    <property type="protein sequence ID" value="TQL71565.1"/>
    <property type="molecule type" value="Genomic_DNA"/>
</dbReference>
<name>A0A543AG59_9MICC</name>
<dbReference type="RefSeq" id="WP_141867245.1">
    <property type="nucleotide sequence ID" value="NZ_BAABAN010000001.1"/>
</dbReference>
<dbReference type="PANTHER" id="PTHR30466">
    <property type="entry name" value="FLAVIN REDUCTASE"/>
    <property type="match status" value="1"/>
</dbReference>
<dbReference type="OrthoDB" id="3176898at2"/>
<feature type="domain" description="Flavin reductase like" evidence="2">
    <location>
        <begin position="9"/>
        <end position="141"/>
    </location>
</feature>
<evidence type="ECO:0000313" key="4">
    <source>
        <dbReference type="Proteomes" id="UP000319746"/>
    </source>
</evidence>
<dbReference type="InterPro" id="IPR050268">
    <property type="entry name" value="NADH-dep_flavin_reductase"/>
</dbReference>
<evidence type="ECO:0000259" key="2">
    <source>
        <dbReference type="Pfam" id="PF01613"/>
    </source>
</evidence>
<dbReference type="InterPro" id="IPR012349">
    <property type="entry name" value="Split_barrel_FMN-bd"/>
</dbReference>
<keyword evidence="1" id="KW-0560">Oxidoreductase</keyword>
<keyword evidence="4" id="KW-1185">Reference proteome</keyword>
<dbReference type="Pfam" id="PF01613">
    <property type="entry name" value="Flavin_Reduct"/>
    <property type="match status" value="1"/>
</dbReference>
<dbReference type="SUPFAM" id="SSF50475">
    <property type="entry name" value="FMN-binding split barrel"/>
    <property type="match status" value="1"/>
</dbReference>
<dbReference type="Proteomes" id="UP000319746">
    <property type="component" value="Unassembled WGS sequence"/>
</dbReference>
<dbReference type="PANTHER" id="PTHR30466:SF15">
    <property type="entry name" value="POSSIBLE OXIDOREDUCTASE"/>
    <property type="match status" value="1"/>
</dbReference>
<evidence type="ECO:0000313" key="3">
    <source>
        <dbReference type="EMBL" id="TQL71565.1"/>
    </source>
</evidence>
<dbReference type="GO" id="GO:0010181">
    <property type="term" value="F:FMN binding"/>
    <property type="evidence" value="ECO:0007669"/>
    <property type="project" value="InterPro"/>
</dbReference>
<organism evidence="3 4">
    <name type="scientific">Enteractinococcus coprophilus</name>
    <dbReference type="NCBI Taxonomy" id="1027633"/>
    <lineage>
        <taxon>Bacteria</taxon>
        <taxon>Bacillati</taxon>
        <taxon>Actinomycetota</taxon>
        <taxon>Actinomycetes</taxon>
        <taxon>Micrococcales</taxon>
        <taxon>Micrococcaceae</taxon>
    </lineage>
</organism>
<dbReference type="InterPro" id="IPR002563">
    <property type="entry name" value="Flavin_Rdtase-like_dom"/>
</dbReference>
<reference evidence="3 4" key="1">
    <citation type="submission" date="2019-06" db="EMBL/GenBank/DDBJ databases">
        <title>Sequencing the genomes of 1000 actinobacteria strains.</title>
        <authorList>
            <person name="Klenk H.-P."/>
        </authorList>
    </citation>
    <scope>NUCLEOTIDE SEQUENCE [LARGE SCALE GENOMIC DNA]</scope>
    <source>
        <strain evidence="3 4">DSM 24083</strain>
    </source>
</reference>
<dbReference type="Gene3D" id="2.30.110.10">
    <property type="entry name" value="Electron Transport, Fmn-binding Protein, Chain A"/>
    <property type="match status" value="1"/>
</dbReference>
<protein>
    <submittedName>
        <fullName evidence="3">Flavin reductase (DIM6/NTAB) family NADH-FMN oxidoreductase RutF</fullName>
    </submittedName>
</protein>